<organism evidence="3 4">
    <name type="scientific">Novosphingobium barchaimii LL02</name>
    <dbReference type="NCBI Taxonomy" id="1114963"/>
    <lineage>
        <taxon>Bacteria</taxon>
        <taxon>Pseudomonadati</taxon>
        <taxon>Pseudomonadota</taxon>
        <taxon>Alphaproteobacteria</taxon>
        <taxon>Sphingomonadales</taxon>
        <taxon>Sphingomonadaceae</taxon>
        <taxon>Novosphingobium</taxon>
    </lineage>
</organism>
<name>A0A0J7XFS5_9SPHN</name>
<dbReference type="PANTHER" id="PTHR13774">
    <property type="entry name" value="PHENAZINE BIOSYNTHESIS PROTEIN"/>
    <property type="match status" value="1"/>
</dbReference>
<dbReference type="InterPro" id="IPR003719">
    <property type="entry name" value="Phenazine_PhzF-like"/>
</dbReference>
<comment type="similarity">
    <text evidence="1">Belongs to the PhzF family.</text>
</comment>
<dbReference type="GO" id="GO:0005737">
    <property type="term" value="C:cytoplasm"/>
    <property type="evidence" value="ECO:0007669"/>
    <property type="project" value="TreeGrafter"/>
</dbReference>
<dbReference type="Gene3D" id="3.10.310.10">
    <property type="entry name" value="Diaminopimelate Epimerase, Chain A, domain 1"/>
    <property type="match status" value="2"/>
</dbReference>
<dbReference type="GO" id="GO:0016853">
    <property type="term" value="F:isomerase activity"/>
    <property type="evidence" value="ECO:0007669"/>
    <property type="project" value="TreeGrafter"/>
</dbReference>
<accession>A0A0J7XFS5</accession>
<dbReference type="Pfam" id="PF02567">
    <property type="entry name" value="PhzC-PhzF"/>
    <property type="match status" value="1"/>
</dbReference>
<evidence type="ECO:0000256" key="2">
    <source>
        <dbReference type="PIRSR" id="PIRSR016184-1"/>
    </source>
</evidence>
<gene>
    <name evidence="3" type="ORF">V474_05925</name>
</gene>
<sequence>MLLDLVDVFGAGQLSGNPLAVVRGGEALDDAAMLRLTQWLGYSETTFLLPPEHPDADYRVRIFFPAGELPFAGHPTLGSAHAWLAAGGVPRQTGRVVQECGIGLVEVREEEGRLAFRAPPLIRSGPLDDADRTEAARLAGVDKARVVAAVHAANGPGWKLLHLSSAEAVLAAEPVSHAPVGTDVALLGAIAPSGIAQFEVRAFFADPAGKLVEDPVTGSLNAAVAQYLFATGQAQGSYVAAQGRKVGADGLVHCSQGADGEVWIAGRVETVSTGGVLFPQG</sequence>
<dbReference type="PANTHER" id="PTHR13774:SF32">
    <property type="entry name" value="ANTISENSE-ENHANCING SEQUENCE 1"/>
    <property type="match status" value="1"/>
</dbReference>
<comment type="caution">
    <text evidence="3">The sequence shown here is derived from an EMBL/GenBank/DDBJ whole genome shotgun (WGS) entry which is preliminary data.</text>
</comment>
<evidence type="ECO:0000313" key="3">
    <source>
        <dbReference type="EMBL" id="KMS50916.1"/>
    </source>
</evidence>
<protein>
    <submittedName>
        <fullName evidence="3">Phenazine biosynthesis protein PhzF</fullName>
    </submittedName>
</protein>
<dbReference type="EMBL" id="JACU01000014">
    <property type="protein sequence ID" value="KMS50916.1"/>
    <property type="molecule type" value="Genomic_DNA"/>
</dbReference>
<reference evidence="3 4" key="1">
    <citation type="journal article" date="2015" name="G3 (Bethesda)">
        <title>Insights into Ongoing Evolution of the Hexachlorocyclohexane Catabolic Pathway from Comparative Genomics of Ten Sphingomonadaceae Strains.</title>
        <authorList>
            <person name="Pearce S.L."/>
            <person name="Oakeshott J.G."/>
            <person name="Pandey G."/>
        </authorList>
    </citation>
    <scope>NUCLEOTIDE SEQUENCE [LARGE SCALE GENOMIC DNA]</scope>
    <source>
        <strain evidence="3 4">LL02</strain>
    </source>
</reference>
<dbReference type="RefSeq" id="WP_059153542.1">
    <property type="nucleotide sequence ID" value="NZ_KQ130460.1"/>
</dbReference>
<dbReference type="NCBIfam" id="TIGR00654">
    <property type="entry name" value="PhzF_family"/>
    <property type="match status" value="1"/>
</dbReference>
<dbReference type="PATRIC" id="fig|1114963.3.peg.4830"/>
<dbReference type="PIRSF" id="PIRSF016184">
    <property type="entry name" value="PhzC_PhzF"/>
    <property type="match status" value="1"/>
</dbReference>
<proteinExistence type="inferred from homology"/>
<keyword evidence="4" id="KW-1185">Reference proteome</keyword>
<evidence type="ECO:0000256" key="1">
    <source>
        <dbReference type="ARBA" id="ARBA00008270"/>
    </source>
</evidence>
<feature type="active site" evidence="2">
    <location>
        <position position="44"/>
    </location>
</feature>
<dbReference type="AlphaFoldDB" id="A0A0J7XFS5"/>
<evidence type="ECO:0000313" key="4">
    <source>
        <dbReference type="Proteomes" id="UP000052268"/>
    </source>
</evidence>
<dbReference type="SUPFAM" id="SSF54506">
    <property type="entry name" value="Diaminopimelate epimerase-like"/>
    <property type="match status" value="1"/>
</dbReference>
<dbReference type="OrthoDB" id="9788221at2"/>
<dbReference type="Proteomes" id="UP000052268">
    <property type="component" value="Unassembled WGS sequence"/>
</dbReference>